<dbReference type="Proteomes" id="UP000295281">
    <property type="component" value="Unassembled WGS sequence"/>
</dbReference>
<accession>A0A4R6UMX9</accession>
<keyword evidence="2" id="KW-0597">Phosphoprotein</keyword>
<evidence type="ECO:0000256" key="2">
    <source>
        <dbReference type="ARBA" id="ARBA00022553"/>
    </source>
</evidence>
<gene>
    <name evidence="4" type="ORF">EV190_1186</name>
</gene>
<dbReference type="SUPFAM" id="SSF47336">
    <property type="entry name" value="ACP-like"/>
    <property type="match status" value="1"/>
</dbReference>
<comment type="caution">
    <text evidence="4">The sequence shown here is derived from an EMBL/GenBank/DDBJ whole genome shotgun (WGS) entry which is preliminary data.</text>
</comment>
<evidence type="ECO:0000313" key="4">
    <source>
        <dbReference type="EMBL" id="TDQ48470.1"/>
    </source>
</evidence>
<evidence type="ECO:0000259" key="3">
    <source>
        <dbReference type="PROSITE" id="PS50075"/>
    </source>
</evidence>
<dbReference type="InterPro" id="IPR036736">
    <property type="entry name" value="ACP-like_sf"/>
</dbReference>
<protein>
    <submittedName>
        <fullName evidence="4">Acyl carrier protein</fullName>
    </submittedName>
</protein>
<dbReference type="SMART" id="SM00823">
    <property type="entry name" value="PKS_PP"/>
    <property type="match status" value="1"/>
</dbReference>
<evidence type="ECO:0000313" key="5">
    <source>
        <dbReference type="Proteomes" id="UP000295281"/>
    </source>
</evidence>
<dbReference type="RefSeq" id="WP_133742656.1">
    <property type="nucleotide sequence ID" value="NZ_SNYN01000018.1"/>
</dbReference>
<proteinExistence type="predicted"/>
<dbReference type="PROSITE" id="PS50075">
    <property type="entry name" value="CARRIER"/>
    <property type="match status" value="1"/>
</dbReference>
<dbReference type="OrthoDB" id="4564178at2"/>
<dbReference type="AlphaFoldDB" id="A0A4R6UMX9"/>
<reference evidence="4 5" key="1">
    <citation type="submission" date="2019-03" db="EMBL/GenBank/DDBJ databases">
        <title>Genomic Encyclopedia of Type Strains, Phase IV (KMG-IV): sequencing the most valuable type-strain genomes for metagenomic binning, comparative biology and taxonomic classification.</title>
        <authorList>
            <person name="Goeker M."/>
        </authorList>
    </citation>
    <scope>NUCLEOTIDE SEQUENCE [LARGE SCALE GENOMIC DNA]</scope>
    <source>
        <strain evidence="4 5">DSM 46770</strain>
    </source>
</reference>
<dbReference type="InterPro" id="IPR009081">
    <property type="entry name" value="PP-bd_ACP"/>
</dbReference>
<dbReference type="GO" id="GO:0031177">
    <property type="term" value="F:phosphopantetheine binding"/>
    <property type="evidence" value="ECO:0007669"/>
    <property type="project" value="InterPro"/>
</dbReference>
<keyword evidence="5" id="KW-1185">Reference proteome</keyword>
<name>A0A4R6UMX9_9ACTN</name>
<dbReference type="Gene3D" id="1.10.1200.10">
    <property type="entry name" value="ACP-like"/>
    <property type="match status" value="1"/>
</dbReference>
<dbReference type="Pfam" id="PF00550">
    <property type="entry name" value="PP-binding"/>
    <property type="match status" value="1"/>
</dbReference>
<sequence length="90" mass="9866">MSGNTISEDLRQKVHAIIADVLEVDAGELVETSSFSEDFGADSLMSIEIFSRFERDLGITVPQEELVDLDDLPTVYELVGRHAPQEAASV</sequence>
<dbReference type="InterPro" id="IPR020806">
    <property type="entry name" value="PKS_PP-bd"/>
</dbReference>
<keyword evidence="1" id="KW-0596">Phosphopantetheine</keyword>
<feature type="domain" description="Carrier" evidence="3">
    <location>
        <begin position="8"/>
        <end position="86"/>
    </location>
</feature>
<dbReference type="EMBL" id="SNYN01000018">
    <property type="protein sequence ID" value="TDQ48470.1"/>
    <property type="molecule type" value="Genomic_DNA"/>
</dbReference>
<organism evidence="4 5">
    <name type="scientific">Actinorugispora endophytica</name>
    <dbReference type="NCBI Taxonomy" id="1605990"/>
    <lineage>
        <taxon>Bacteria</taxon>
        <taxon>Bacillati</taxon>
        <taxon>Actinomycetota</taxon>
        <taxon>Actinomycetes</taxon>
        <taxon>Streptosporangiales</taxon>
        <taxon>Nocardiopsidaceae</taxon>
        <taxon>Actinorugispora</taxon>
    </lineage>
</organism>
<evidence type="ECO:0000256" key="1">
    <source>
        <dbReference type="ARBA" id="ARBA00022450"/>
    </source>
</evidence>